<gene>
    <name evidence="2" type="ORF">E3P90_03018</name>
</gene>
<evidence type="ECO:0000313" key="2">
    <source>
        <dbReference type="EMBL" id="TIB10046.1"/>
    </source>
</evidence>
<protein>
    <submittedName>
        <fullName evidence="2">Uncharacterized protein</fullName>
    </submittedName>
</protein>
<sequence>MKFMIFASVAAILGSTIATPVTRDGQAVPDLLAALGLTQDQKAAVPGLLKNLGLAPTENVEAAFTVPEAPAGF</sequence>
<name>A0A4T0EXE3_WALIC</name>
<feature type="chain" id="PRO_5030101407" evidence="1">
    <location>
        <begin position="19"/>
        <end position="73"/>
    </location>
</feature>
<comment type="caution">
    <text evidence="2">The sequence shown here is derived from an EMBL/GenBank/DDBJ whole genome shotgun (WGS) entry which is preliminary data.</text>
</comment>
<keyword evidence="1" id="KW-0732">Signal</keyword>
<feature type="signal peptide" evidence="1">
    <location>
        <begin position="1"/>
        <end position="18"/>
    </location>
</feature>
<dbReference type="Proteomes" id="UP000306954">
    <property type="component" value="Unassembled WGS sequence"/>
</dbReference>
<dbReference type="AlphaFoldDB" id="A0A4T0EXE3"/>
<evidence type="ECO:0000313" key="3">
    <source>
        <dbReference type="Proteomes" id="UP000306954"/>
    </source>
</evidence>
<proteinExistence type="predicted"/>
<accession>A0A4T0EXE3</accession>
<reference evidence="2 3" key="1">
    <citation type="submission" date="2019-03" db="EMBL/GenBank/DDBJ databases">
        <title>Sequencing 23 genomes of Wallemia ichthyophaga.</title>
        <authorList>
            <person name="Gostincar C."/>
        </authorList>
    </citation>
    <scope>NUCLEOTIDE SEQUENCE [LARGE SCALE GENOMIC DNA]</scope>
    <source>
        <strain evidence="2 3">EXF-8621</strain>
    </source>
</reference>
<evidence type="ECO:0000256" key="1">
    <source>
        <dbReference type="SAM" id="SignalP"/>
    </source>
</evidence>
<dbReference type="EMBL" id="SPOF01000034">
    <property type="protein sequence ID" value="TIB10046.1"/>
    <property type="molecule type" value="Genomic_DNA"/>
</dbReference>
<organism evidence="2 3">
    <name type="scientific">Wallemia ichthyophaga</name>
    <dbReference type="NCBI Taxonomy" id="245174"/>
    <lineage>
        <taxon>Eukaryota</taxon>
        <taxon>Fungi</taxon>
        <taxon>Dikarya</taxon>
        <taxon>Basidiomycota</taxon>
        <taxon>Wallemiomycotina</taxon>
        <taxon>Wallemiomycetes</taxon>
        <taxon>Wallemiales</taxon>
        <taxon>Wallemiaceae</taxon>
        <taxon>Wallemia</taxon>
    </lineage>
</organism>